<keyword evidence="2" id="KW-0175">Coiled coil</keyword>
<feature type="coiled-coil region" evidence="2">
    <location>
        <begin position="423"/>
        <end position="457"/>
    </location>
</feature>
<dbReference type="GO" id="GO:0003677">
    <property type="term" value="F:DNA binding"/>
    <property type="evidence" value="ECO:0007669"/>
    <property type="project" value="UniProtKB-KW"/>
</dbReference>
<feature type="domain" description="HTH CENPB-type" evidence="3">
    <location>
        <begin position="49"/>
        <end position="114"/>
    </location>
</feature>
<keyword evidence="5" id="KW-1185">Reference proteome</keyword>
<reference evidence="5" key="1">
    <citation type="submission" date="2018-05" db="EMBL/GenBank/DDBJ databases">
        <title>Draft genome sequence of Stemphylium lycopersici strain CIDEFI 213.</title>
        <authorList>
            <person name="Medina R."/>
            <person name="Franco M.E.E."/>
            <person name="Lucentini C.G."/>
            <person name="Saparrat M.C.N."/>
            <person name="Balatti P.A."/>
        </authorList>
    </citation>
    <scope>NUCLEOTIDE SEQUENCE [LARGE SCALE GENOMIC DNA]</scope>
    <source>
        <strain evidence="5">CIDEFI 213</strain>
    </source>
</reference>
<dbReference type="SMART" id="SM00674">
    <property type="entry name" value="CENPB"/>
    <property type="match status" value="1"/>
</dbReference>
<dbReference type="InterPro" id="IPR004875">
    <property type="entry name" value="DDE_SF_endonuclease_dom"/>
</dbReference>
<dbReference type="PANTHER" id="PTHR19303">
    <property type="entry name" value="TRANSPOSON"/>
    <property type="match status" value="1"/>
</dbReference>
<dbReference type="GO" id="GO:0005634">
    <property type="term" value="C:nucleus"/>
    <property type="evidence" value="ECO:0007669"/>
    <property type="project" value="TreeGrafter"/>
</dbReference>
<dbReference type="InterPro" id="IPR050863">
    <property type="entry name" value="CenT-Element_Derived"/>
</dbReference>
<evidence type="ECO:0000259" key="3">
    <source>
        <dbReference type="PROSITE" id="PS51253"/>
    </source>
</evidence>
<dbReference type="STRING" id="183478.A0A364MR90"/>
<name>A0A364MR90_STELY</name>
<dbReference type="Proteomes" id="UP000249619">
    <property type="component" value="Unassembled WGS sequence"/>
</dbReference>
<sequence>MGPIEAAIAAIESLKPGEQFSYRKIAIQYGCSRTSLARRHQGRSGSREAMALNQQSLHPQQEQELLGYIDRLTKQGLPPTRAIIRSIASQIAHKELGVHWVDRFAQRWPNRLISKWTTGMDNSRHKADSGKKYSLYFNLLHDKINQYKVETRHIYNMDEKGFMLGVVGHTKRIFSRASYKDRKSRSIIQDGSRDWITLIACVCADGSYLDPSLIYQSKSGSIQDSWLQGFDSDVHQAYISSSPSGWTNNEIGLAWLKQVFDRGTKAKARSSYRLLILDGHGSHLTMEFIDYYDQNKILLVVFPPHSTHTLQPLDVALFKPLSTAYSNEISSFMARGQGLVSMSKRDFFPLFYRAWEASFKQSTILRSFETTGLSPFNPEVILQRFAPTTSGSDSDSSAFSASDWRKIRTLIDRAVNYKESTKISQLNRTVHRLSSQAKLAQNEIRDLKEALINERKRRKRGKPLLLQEQEGYNGGAAFWSPRKVREAHDRQHQKDHDDQQLQLQKAEAIKLRKEAKVIKANEIKARRDARAEARIVRAQQKAKEAVDRAARKAAQKAQQRLQQALKTPQMGRRSSLKASTKLAVKKSVVGDRISRDQLPIQKTGLPAPRSRCARSIKLPAKYK</sequence>
<protein>
    <submittedName>
        <fullName evidence="4">Pogo transposable element</fullName>
    </submittedName>
</protein>
<proteinExistence type="predicted"/>
<organism evidence="4 5">
    <name type="scientific">Stemphylium lycopersici</name>
    <name type="common">Tomato gray leaf spot disease fungus</name>
    <name type="synonym">Thyrospora lycopersici</name>
    <dbReference type="NCBI Taxonomy" id="183478"/>
    <lineage>
        <taxon>Eukaryota</taxon>
        <taxon>Fungi</taxon>
        <taxon>Dikarya</taxon>
        <taxon>Ascomycota</taxon>
        <taxon>Pezizomycotina</taxon>
        <taxon>Dothideomycetes</taxon>
        <taxon>Pleosporomycetidae</taxon>
        <taxon>Pleosporales</taxon>
        <taxon>Pleosporineae</taxon>
        <taxon>Pleosporaceae</taxon>
        <taxon>Stemphylium</taxon>
    </lineage>
</organism>
<evidence type="ECO:0000256" key="2">
    <source>
        <dbReference type="SAM" id="Coils"/>
    </source>
</evidence>
<dbReference type="InterPro" id="IPR006600">
    <property type="entry name" value="HTH_CenpB_DNA-bd_dom"/>
</dbReference>
<evidence type="ECO:0000313" key="5">
    <source>
        <dbReference type="Proteomes" id="UP000249619"/>
    </source>
</evidence>
<dbReference type="EMBL" id="QGDH01000650">
    <property type="protein sequence ID" value="RAQ98945.1"/>
    <property type="molecule type" value="Genomic_DNA"/>
</dbReference>
<dbReference type="Pfam" id="PF03184">
    <property type="entry name" value="DDE_1"/>
    <property type="match status" value="1"/>
</dbReference>
<comment type="caution">
    <text evidence="4">The sequence shown here is derived from an EMBL/GenBank/DDBJ whole genome shotgun (WGS) entry which is preliminary data.</text>
</comment>
<dbReference type="PANTHER" id="PTHR19303:SF74">
    <property type="entry name" value="POGO TRANSPOSABLE ELEMENT WITH KRAB DOMAIN"/>
    <property type="match status" value="1"/>
</dbReference>
<dbReference type="Pfam" id="PF03221">
    <property type="entry name" value="HTH_Tnp_Tc5"/>
    <property type="match status" value="1"/>
</dbReference>
<dbReference type="PROSITE" id="PS51253">
    <property type="entry name" value="HTH_CENPB"/>
    <property type="match status" value="1"/>
</dbReference>
<keyword evidence="1" id="KW-0238">DNA-binding</keyword>
<evidence type="ECO:0000256" key="1">
    <source>
        <dbReference type="ARBA" id="ARBA00023125"/>
    </source>
</evidence>
<evidence type="ECO:0000313" key="4">
    <source>
        <dbReference type="EMBL" id="RAQ98945.1"/>
    </source>
</evidence>
<gene>
    <name evidence="4" type="ORF">DDE83_009218</name>
</gene>
<accession>A0A364MR90</accession>
<dbReference type="AlphaFoldDB" id="A0A364MR90"/>